<protein>
    <submittedName>
        <fullName evidence="5">RNA methyltransferase</fullName>
    </submittedName>
</protein>
<dbReference type="OrthoDB" id="9809404at2"/>
<dbReference type="RefSeq" id="WP_006499186.1">
    <property type="nucleotide sequence ID" value="NZ_CP011013.1"/>
</dbReference>
<dbReference type="Pfam" id="PF22020">
    <property type="entry name" value="RlmL_1st"/>
    <property type="match status" value="1"/>
</dbReference>
<dbReference type="Gene3D" id="3.30.2130.30">
    <property type="match status" value="1"/>
</dbReference>
<dbReference type="EMBL" id="CP011013">
    <property type="protein sequence ID" value="AJT50369.1"/>
    <property type="molecule type" value="Genomic_DNA"/>
</dbReference>
<dbReference type="InterPro" id="IPR053943">
    <property type="entry name" value="RlmKL-like_Mtase_CS"/>
</dbReference>
<keyword evidence="1 5" id="KW-0489">Methyltransferase</keyword>
<proteinExistence type="predicted"/>
<dbReference type="PROSITE" id="PS00092">
    <property type="entry name" value="N6_MTASE"/>
    <property type="match status" value="1"/>
</dbReference>
<organism evidence="5 6">
    <name type="scientific">Limosilactobacillus mucosae LM1</name>
    <dbReference type="NCBI Taxonomy" id="1130798"/>
    <lineage>
        <taxon>Bacteria</taxon>
        <taxon>Bacillati</taxon>
        <taxon>Bacillota</taxon>
        <taxon>Bacilli</taxon>
        <taxon>Lactobacillales</taxon>
        <taxon>Lactobacillaceae</taxon>
        <taxon>Limosilactobacillus</taxon>
    </lineage>
</organism>
<dbReference type="PROSITE" id="PS01261">
    <property type="entry name" value="UPF0020"/>
    <property type="match status" value="1"/>
</dbReference>
<keyword evidence="6" id="KW-1185">Reference proteome</keyword>
<evidence type="ECO:0000256" key="3">
    <source>
        <dbReference type="PROSITE-ProRule" id="PRU00529"/>
    </source>
</evidence>
<feature type="domain" description="THUMP" evidence="4">
    <location>
        <begin position="44"/>
        <end position="155"/>
    </location>
</feature>
<dbReference type="SMART" id="SM00981">
    <property type="entry name" value="THUMP"/>
    <property type="match status" value="1"/>
</dbReference>
<evidence type="ECO:0000313" key="6">
    <source>
        <dbReference type="Proteomes" id="UP000003645"/>
    </source>
</evidence>
<dbReference type="GO" id="GO:0008990">
    <property type="term" value="F:rRNA (guanine-N2-)-methyltransferase activity"/>
    <property type="evidence" value="ECO:0007669"/>
    <property type="project" value="TreeGrafter"/>
</dbReference>
<sequence>MQKFHLIATAAAGIEALVGKELRALGYETQVENGRVRFEGDLRDIMVANLWLRTADRVKIIVGEFDATDFDSLFEQTKALPWEDLLPIDAAFPVEGKSHRSQLHNVPSVQAIVKKAIVDRLSTVYHRRTRLSETGATYPLEVAINKDHVLLTLDTTGPSLFKRGYRKGKGGAPLKENMAAALVMLAHWFPDNPFVDPVCGSGTIPIEAALIGHNIAPGINRDFQCERWINLMPENLSDDVRDEADAKADYDIELDIHGYDIDQNMIDIAQRNCQAAGLTHDITFKQLAVKDWHTDKLNGVIVANPPYGERLSDQESVRELYRQMGEIYRPMTTWSKYILTADLEFETYYGQKATKRRKLYNGALRTDLFQYWGQKQR</sequence>
<evidence type="ECO:0000313" key="5">
    <source>
        <dbReference type="EMBL" id="AJT50369.1"/>
    </source>
</evidence>
<dbReference type="HOGENOM" id="CLU_032119_3_1_9"/>
<reference evidence="5 6" key="1">
    <citation type="journal article" date="2012" name="J. Bacteriol.">
        <title>Genome sequence of Lactobacillus mucosae LM1, isolated from piglet feces.</title>
        <authorList>
            <person name="Lee J.H."/>
            <person name="Valeriano V.D."/>
            <person name="Shin Y.R."/>
            <person name="Chae J.P."/>
            <person name="Kim G.B."/>
            <person name="Ham J.S."/>
            <person name="Chun J."/>
            <person name="Kang D.K."/>
        </authorList>
    </citation>
    <scope>NUCLEOTIDE SEQUENCE [LARGE SCALE GENOMIC DNA]</scope>
    <source>
        <strain evidence="5 6">LM1</strain>
    </source>
</reference>
<dbReference type="PANTHER" id="PTHR47313">
    <property type="entry name" value="RIBOSOMAL RNA LARGE SUBUNIT METHYLTRANSFERASE K/L"/>
    <property type="match status" value="1"/>
</dbReference>
<dbReference type="GO" id="GO:0003723">
    <property type="term" value="F:RNA binding"/>
    <property type="evidence" value="ECO:0007669"/>
    <property type="project" value="UniProtKB-UniRule"/>
</dbReference>
<dbReference type="KEGG" id="lmu:LBLM1_04445"/>
<keyword evidence="2 5" id="KW-0808">Transferase</keyword>
<dbReference type="InterPro" id="IPR054170">
    <property type="entry name" value="RlmL_1st"/>
</dbReference>
<dbReference type="Gene3D" id="3.40.50.150">
    <property type="entry name" value="Vaccinia Virus protein VP39"/>
    <property type="match status" value="1"/>
</dbReference>
<evidence type="ECO:0000259" key="4">
    <source>
        <dbReference type="PROSITE" id="PS51165"/>
    </source>
</evidence>
<evidence type="ECO:0000256" key="2">
    <source>
        <dbReference type="ARBA" id="ARBA00022679"/>
    </source>
</evidence>
<dbReference type="InterPro" id="IPR029063">
    <property type="entry name" value="SAM-dependent_MTases_sf"/>
</dbReference>
<evidence type="ECO:0000256" key="1">
    <source>
        <dbReference type="ARBA" id="ARBA00022603"/>
    </source>
</evidence>
<dbReference type="SUPFAM" id="SSF53335">
    <property type="entry name" value="S-adenosyl-L-methionine-dependent methyltransferases"/>
    <property type="match status" value="1"/>
</dbReference>
<dbReference type="InterPro" id="IPR000241">
    <property type="entry name" value="RlmKL-like_Mtase"/>
</dbReference>
<dbReference type="AlphaFoldDB" id="A0A0D4CJY3"/>
<dbReference type="Pfam" id="PF01170">
    <property type="entry name" value="UPF0020"/>
    <property type="match status" value="1"/>
</dbReference>
<dbReference type="CDD" id="cd11715">
    <property type="entry name" value="THUMP_AdoMetMT"/>
    <property type="match status" value="1"/>
</dbReference>
<dbReference type="PANTHER" id="PTHR47313:SF1">
    <property type="entry name" value="RIBOSOMAL RNA LARGE SUBUNIT METHYLTRANSFERASE K_L"/>
    <property type="match status" value="1"/>
</dbReference>
<dbReference type="InterPro" id="IPR004114">
    <property type="entry name" value="THUMP_dom"/>
</dbReference>
<dbReference type="STRING" id="1130798.LBLM1_04445"/>
<gene>
    <name evidence="5" type="ORF">LBLM1_04445</name>
</gene>
<dbReference type="GO" id="GO:0070043">
    <property type="term" value="F:rRNA (guanine-N7-)-methyltransferase activity"/>
    <property type="evidence" value="ECO:0007669"/>
    <property type="project" value="TreeGrafter"/>
</dbReference>
<dbReference type="PROSITE" id="PS51165">
    <property type="entry name" value="THUMP"/>
    <property type="match status" value="1"/>
</dbReference>
<dbReference type="Proteomes" id="UP000003645">
    <property type="component" value="Chromosome"/>
</dbReference>
<accession>A0A0D4CJY3</accession>
<dbReference type="Pfam" id="PF02926">
    <property type="entry name" value="THUMP"/>
    <property type="match status" value="1"/>
</dbReference>
<keyword evidence="3" id="KW-0694">RNA-binding</keyword>
<dbReference type="InterPro" id="IPR002052">
    <property type="entry name" value="DNA_methylase_N6_adenine_CS"/>
</dbReference>
<name>A0A0D4CJY3_LIMMU</name>